<dbReference type="EMBL" id="CP086363">
    <property type="protein sequence ID" value="UNI23909.1"/>
    <property type="molecule type" value="Genomic_DNA"/>
</dbReference>
<dbReference type="InterPro" id="IPR007219">
    <property type="entry name" value="XnlR_reg_dom"/>
</dbReference>
<keyword evidence="8" id="KW-0812">Transmembrane</keyword>
<reference evidence="10" key="1">
    <citation type="submission" date="2021-11" db="EMBL/GenBank/DDBJ databases">
        <title>Purpureocillium_takamizusanense_genome.</title>
        <authorList>
            <person name="Nguyen N.-H."/>
        </authorList>
    </citation>
    <scope>NUCLEOTIDE SEQUENCE</scope>
    <source>
        <strain evidence="10">PT3</strain>
    </source>
</reference>
<dbReference type="CDD" id="cd12148">
    <property type="entry name" value="fungal_TF_MHR"/>
    <property type="match status" value="1"/>
</dbReference>
<dbReference type="SMART" id="SM00906">
    <property type="entry name" value="Fungal_trans"/>
    <property type="match status" value="1"/>
</dbReference>
<proteinExistence type="predicted"/>
<evidence type="ECO:0000313" key="11">
    <source>
        <dbReference type="Proteomes" id="UP000829364"/>
    </source>
</evidence>
<dbReference type="GO" id="GO:0003677">
    <property type="term" value="F:DNA binding"/>
    <property type="evidence" value="ECO:0007669"/>
    <property type="project" value="UniProtKB-KW"/>
</dbReference>
<dbReference type="PROSITE" id="PS50048">
    <property type="entry name" value="ZN2_CY6_FUNGAL_2"/>
    <property type="match status" value="1"/>
</dbReference>
<comment type="subcellular location">
    <subcellularLocation>
        <location evidence="1">Nucleus</location>
    </subcellularLocation>
</comment>
<dbReference type="InterPro" id="IPR036864">
    <property type="entry name" value="Zn2-C6_fun-type_DNA-bd_sf"/>
</dbReference>
<name>A0A9Q8QSH0_9HYPO</name>
<accession>A0A9Q8QSH0</accession>
<dbReference type="GO" id="GO:0000981">
    <property type="term" value="F:DNA-binding transcription factor activity, RNA polymerase II-specific"/>
    <property type="evidence" value="ECO:0007669"/>
    <property type="project" value="InterPro"/>
</dbReference>
<keyword evidence="2" id="KW-0479">Metal-binding</keyword>
<evidence type="ECO:0000256" key="2">
    <source>
        <dbReference type="ARBA" id="ARBA00022723"/>
    </source>
</evidence>
<evidence type="ECO:0000256" key="1">
    <source>
        <dbReference type="ARBA" id="ARBA00004123"/>
    </source>
</evidence>
<dbReference type="Proteomes" id="UP000829364">
    <property type="component" value="Chromosome 10"/>
</dbReference>
<dbReference type="KEGG" id="ptkz:JDV02_009701"/>
<sequence length="654" mass="73158">MEKKKRACDACYKRKIQCDASETGARCDWCLHHNLPCTFDRVRGRKKRPSAEAAARQSLAKRLERVEEALARTKALKEGSRTPTDSSSGSTPLVLDDQTTGQVGNRAANHGCPVCRSKSSAQLPSRRVTNAPLGQIYFAGQNFGAICSRNGVPHFTATGEQWINSRTGQWPRFGDIYGTDAAAPPGLPATASTLSSLSHRPHQGHEAELPSRWVVQSLLDEFLASDFSLVFPLVDRVLFEETVKLAYSGQQQPLVCEYVGAKACVFAFVSMASSNFPDMKSATHVDPEACAKEAQILLADFLEDASITTLQTMFMLLLHETLHGHLQAAIMYHAVACRTVFSLGGHTTGLPVSFGGALTILEREDRHLRHLFWLCYSFDKDIALRTGQPPIIHDNFCDLSLPDDYVKDRYDRHRHGDDSKTPLFPNDLRLSLVKSKAVDAIYSAVALHKSDAELLRTIRELDDELERWRVSIPADFSPALSMRRAVQLEDLDRSRSMLHIELHLDYHYLLNIIHVASGRCVFDRQGREKDKTYGVESSLDLSVEASRSTLIYLSAMAPRLVGEAFWVFIFYPVSALMTIFFNILRNPQGEDAIHDVELLSTASHVIRSMPLHKETAYEMAYLRRMDQFVAELSRLAQCAITRTQGERNGCPMSQ</sequence>
<dbReference type="CDD" id="cd00067">
    <property type="entry name" value="GAL4"/>
    <property type="match status" value="1"/>
</dbReference>
<dbReference type="GeneID" id="72071646"/>
<keyword evidence="6" id="KW-0539">Nucleus</keyword>
<dbReference type="PANTHER" id="PTHR46910:SF37">
    <property type="entry name" value="ZN(II)2CYS6 TRANSCRIPTION FACTOR (EUROFUNG)"/>
    <property type="match status" value="1"/>
</dbReference>
<organism evidence="10 11">
    <name type="scientific">Purpureocillium takamizusanense</name>
    <dbReference type="NCBI Taxonomy" id="2060973"/>
    <lineage>
        <taxon>Eukaryota</taxon>
        <taxon>Fungi</taxon>
        <taxon>Dikarya</taxon>
        <taxon>Ascomycota</taxon>
        <taxon>Pezizomycotina</taxon>
        <taxon>Sordariomycetes</taxon>
        <taxon>Hypocreomycetidae</taxon>
        <taxon>Hypocreales</taxon>
        <taxon>Ophiocordycipitaceae</taxon>
        <taxon>Purpureocillium</taxon>
    </lineage>
</organism>
<evidence type="ECO:0000256" key="7">
    <source>
        <dbReference type="SAM" id="MobiDB-lite"/>
    </source>
</evidence>
<dbReference type="GO" id="GO:0008270">
    <property type="term" value="F:zinc ion binding"/>
    <property type="evidence" value="ECO:0007669"/>
    <property type="project" value="InterPro"/>
</dbReference>
<keyword evidence="11" id="KW-1185">Reference proteome</keyword>
<keyword evidence="8" id="KW-0472">Membrane</keyword>
<evidence type="ECO:0000256" key="6">
    <source>
        <dbReference type="ARBA" id="ARBA00023242"/>
    </source>
</evidence>
<keyword evidence="4" id="KW-0238">DNA-binding</keyword>
<evidence type="ECO:0000256" key="4">
    <source>
        <dbReference type="ARBA" id="ARBA00023125"/>
    </source>
</evidence>
<keyword evidence="8" id="KW-1133">Transmembrane helix</keyword>
<dbReference type="Gene3D" id="4.10.240.10">
    <property type="entry name" value="Zn(2)-C6 fungal-type DNA-binding domain"/>
    <property type="match status" value="1"/>
</dbReference>
<keyword evidence="3" id="KW-0805">Transcription regulation</keyword>
<feature type="transmembrane region" description="Helical" evidence="8">
    <location>
        <begin position="564"/>
        <end position="584"/>
    </location>
</feature>
<dbReference type="AlphaFoldDB" id="A0A9Q8QSH0"/>
<evidence type="ECO:0000256" key="8">
    <source>
        <dbReference type="SAM" id="Phobius"/>
    </source>
</evidence>
<feature type="region of interest" description="Disordered" evidence="7">
    <location>
        <begin position="74"/>
        <end position="119"/>
    </location>
</feature>
<dbReference type="InterPro" id="IPR001138">
    <property type="entry name" value="Zn2Cys6_DnaBD"/>
</dbReference>
<dbReference type="GO" id="GO:0006351">
    <property type="term" value="P:DNA-templated transcription"/>
    <property type="evidence" value="ECO:0007669"/>
    <property type="project" value="InterPro"/>
</dbReference>
<dbReference type="RefSeq" id="XP_047847390.1">
    <property type="nucleotide sequence ID" value="XM_047991378.1"/>
</dbReference>
<dbReference type="InterPro" id="IPR050987">
    <property type="entry name" value="AtrR-like"/>
</dbReference>
<dbReference type="GO" id="GO:0005634">
    <property type="term" value="C:nucleus"/>
    <property type="evidence" value="ECO:0007669"/>
    <property type="project" value="UniProtKB-SubCell"/>
</dbReference>
<feature type="domain" description="Zn(2)-C6 fungal-type" evidence="9">
    <location>
        <begin position="7"/>
        <end position="39"/>
    </location>
</feature>
<dbReference type="Pfam" id="PF00172">
    <property type="entry name" value="Zn_clus"/>
    <property type="match status" value="1"/>
</dbReference>
<evidence type="ECO:0000256" key="5">
    <source>
        <dbReference type="ARBA" id="ARBA00023163"/>
    </source>
</evidence>
<evidence type="ECO:0000259" key="9">
    <source>
        <dbReference type="PROSITE" id="PS50048"/>
    </source>
</evidence>
<protein>
    <recommendedName>
        <fullName evidence="9">Zn(2)-C6 fungal-type domain-containing protein</fullName>
    </recommendedName>
</protein>
<dbReference type="SMART" id="SM00066">
    <property type="entry name" value="GAL4"/>
    <property type="match status" value="1"/>
</dbReference>
<keyword evidence="5" id="KW-0804">Transcription</keyword>
<evidence type="ECO:0000256" key="3">
    <source>
        <dbReference type="ARBA" id="ARBA00023015"/>
    </source>
</evidence>
<dbReference type="Pfam" id="PF04082">
    <property type="entry name" value="Fungal_trans"/>
    <property type="match status" value="1"/>
</dbReference>
<evidence type="ECO:0000313" key="10">
    <source>
        <dbReference type="EMBL" id="UNI23909.1"/>
    </source>
</evidence>
<dbReference type="PANTHER" id="PTHR46910">
    <property type="entry name" value="TRANSCRIPTION FACTOR PDR1"/>
    <property type="match status" value="1"/>
</dbReference>
<gene>
    <name evidence="10" type="ORF">JDV02_009701</name>
</gene>
<dbReference type="SUPFAM" id="SSF57701">
    <property type="entry name" value="Zn2/Cys6 DNA-binding domain"/>
    <property type="match status" value="1"/>
</dbReference>
<feature type="compositionally biased region" description="Polar residues" evidence="7">
    <location>
        <begin position="81"/>
        <end position="103"/>
    </location>
</feature>
<dbReference type="OrthoDB" id="4116913at2759"/>